<reference evidence="2" key="1">
    <citation type="submission" date="2019-11" db="EMBL/GenBank/DDBJ databases">
        <title>Genomic insights into an expanded diversity of filamentous marine cyanobacteria reveals the extraordinary biosynthetic potential of Moorea and Okeania.</title>
        <authorList>
            <person name="Ferreira Leao T."/>
            <person name="Wang M."/>
            <person name="Moss N."/>
            <person name="Da Silva R."/>
            <person name="Sanders J."/>
            <person name="Nurk S."/>
            <person name="Gurevich A."/>
            <person name="Humphrey G."/>
            <person name="Reher R."/>
            <person name="Zhu Q."/>
            <person name="Belda-Ferre P."/>
            <person name="Glukhov E."/>
            <person name="Rex R."/>
            <person name="Dorrestein P.C."/>
            <person name="Knight R."/>
            <person name="Pevzner P."/>
            <person name="Gerwick W.H."/>
            <person name="Gerwick L."/>
        </authorList>
    </citation>
    <scope>NUCLEOTIDE SEQUENCE</scope>
    <source>
        <strain evidence="2">SIO1C4</strain>
    </source>
</reference>
<evidence type="ECO:0000256" key="1">
    <source>
        <dbReference type="SAM" id="SignalP"/>
    </source>
</evidence>
<feature type="chain" id="PRO_5025690837" evidence="1">
    <location>
        <begin position="25"/>
        <end position="127"/>
    </location>
</feature>
<evidence type="ECO:0000313" key="2">
    <source>
        <dbReference type="EMBL" id="NER27686.1"/>
    </source>
</evidence>
<dbReference type="EMBL" id="JAAHFQ010000124">
    <property type="protein sequence ID" value="NER27686.1"/>
    <property type="molecule type" value="Genomic_DNA"/>
</dbReference>
<comment type="caution">
    <text evidence="2">The sequence shown here is derived from an EMBL/GenBank/DDBJ whole genome shotgun (WGS) entry which is preliminary data.</text>
</comment>
<gene>
    <name evidence="2" type="ORF">F6J89_08625</name>
</gene>
<sequence length="127" mass="13393">MIRNIIALLGVGALFAGSASIAHSQSTVPSPSEDGSVTLSGESLRTVEGRTIKDSLTFFSETSLTTQNNSEGTQAVGEQSDSSFLLNEKIELVIGDTLNSGDPLELFPNSGDRGDSERVKFQLDLGD</sequence>
<accession>A0A6B3N1X2</accession>
<feature type="signal peptide" evidence="1">
    <location>
        <begin position="1"/>
        <end position="24"/>
    </location>
</feature>
<name>A0A6B3N1X2_9CYAN</name>
<proteinExistence type="predicted"/>
<keyword evidence="1" id="KW-0732">Signal</keyword>
<dbReference type="AlphaFoldDB" id="A0A6B3N1X2"/>
<organism evidence="2">
    <name type="scientific">Symploca sp. SIO1C4</name>
    <dbReference type="NCBI Taxonomy" id="2607765"/>
    <lineage>
        <taxon>Bacteria</taxon>
        <taxon>Bacillati</taxon>
        <taxon>Cyanobacteriota</taxon>
        <taxon>Cyanophyceae</taxon>
        <taxon>Coleofasciculales</taxon>
        <taxon>Coleofasciculaceae</taxon>
        <taxon>Symploca</taxon>
    </lineage>
</organism>
<protein>
    <submittedName>
        <fullName evidence="2">Uncharacterized protein</fullName>
    </submittedName>
</protein>